<keyword evidence="1" id="KW-0472">Membrane</keyword>
<gene>
    <name evidence="3" type="ORF">VZD24_06510</name>
    <name evidence="2" type="ORF">VZD85_06060</name>
</gene>
<comment type="caution">
    <text evidence="2">The sequence shown here is derived from an EMBL/GenBank/DDBJ whole genome shotgun (WGS) entry which is preliminary data.</text>
</comment>
<evidence type="ECO:0000313" key="3">
    <source>
        <dbReference type="EMBL" id="MEM0573159.1"/>
    </source>
</evidence>
<evidence type="ECO:0000256" key="1">
    <source>
        <dbReference type="SAM" id="Phobius"/>
    </source>
</evidence>
<dbReference type="AlphaFoldDB" id="A0AB35YPA6"/>
<evidence type="ECO:0000313" key="2">
    <source>
        <dbReference type="EMBL" id="MEM0517909.1"/>
    </source>
</evidence>
<organism evidence="2 4">
    <name type="scientific">Aequorivita flava</name>
    <dbReference type="NCBI Taxonomy" id="3114371"/>
    <lineage>
        <taxon>Bacteria</taxon>
        <taxon>Pseudomonadati</taxon>
        <taxon>Bacteroidota</taxon>
        <taxon>Flavobacteriia</taxon>
        <taxon>Flavobacteriales</taxon>
        <taxon>Flavobacteriaceae</taxon>
        <taxon>Aequorivita</taxon>
    </lineage>
</organism>
<feature type="transmembrane region" description="Helical" evidence="1">
    <location>
        <begin position="12"/>
        <end position="34"/>
    </location>
</feature>
<feature type="transmembrane region" description="Helical" evidence="1">
    <location>
        <begin position="171"/>
        <end position="193"/>
    </location>
</feature>
<sequence>MKNLGIVSVLYFIFNFAFWVSIAFLIFNLSLLVFTHDGSVGNFSTDLHPSKGFQIPVKMYIRTPDSIFDWKGERPSKRIDKDIYSINKIPAETSFEILSKFKNETLQLTQNHVSVNTKVRVKSSNMLFGIFGYFYNYLSLVVAVISFYLLKRIFQILRRRITFSSALFENIRNLGFLFIFSQICYVVLSVYFATNYGVIRFILADDPNVNQLVEYIFNPTLDFNFVFFIMGLSLIILSVLLRYGQSIREDNDLTI</sequence>
<evidence type="ECO:0000313" key="4">
    <source>
        <dbReference type="Proteomes" id="UP001388259"/>
    </source>
</evidence>
<feature type="transmembrane region" description="Helical" evidence="1">
    <location>
        <begin position="126"/>
        <end position="150"/>
    </location>
</feature>
<keyword evidence="1" id="KW-1133">Transmembrane helix</keyword>
<dbReference type="Proteomes" id="UP001390963">
    <property type="component" value="Unassembled WGS sequence"/>
</dbReference>
<reference evidence="2 5" key="1">
    <citation type="submission" date="2024-01" db="EMBL/GenBank/DDBJ databases">
        <title>Aequorivita flavus sp. nov., isolated from deep-sea sediment.</title>
        <authorList>
            <person name="Chen X."/>
        </authorList>
    </citation>
    <scope>NUCLEOTIDE SEQUENCE</scope>
    <source>
        <strain evidence="2">MCCC 1A16923</strain>
        <strain evidence="3 5">MCCC 1A16935</strain>
    </source>
</reference>
<dbReference type="EMBL" id="JAZBJM010000003">
    <property type="protein sequence ID" value="MEM0517909.1"/>
    <property type="molecule type" value="Genomic_DNA"/>
</dbReference>
<accession>A0AB35YPA6</accession>
<dbReference type="InterPro" id="IPR021354">
    <property type="entry name" value="DUF2975"/>
</dbReference>
<evidence type="ECO:0000313" key="5">
    <source>
        <dbReference type="Proteomes" id="UP001390963"/>
    </source>
</evidence>
<dbReference type="Pfam" id="PF11188">
    <property type="entry name" value="DUF2975"/>
    <property type="match status" value="1"/>
</dbReference>
<dbReference type="RefSeq" id="WP_279449363.1">
    <property type="nucleotide sequence ID" value="NZ_JAZBJM010000003.1"/>
</dbReference>
<proteinExistence type="predicted"/>
<feature type="transmembrane region" description="Helical" evidence="1">
    <location>
        <begin position="223"/>
        <end position="241"/>
    </location>
</feature>
<protein>
    <submittedName>
        <fullName evidence="2">DUF2975 domain-containing protein</fullName>
    </submittedName>
</protein>
<dbReference type="Proteomes" id="UP001388259">
    <property type="component" value="Unassembled WGS sequence"/>
</dbReference>
<keyword evidence="1" id="KW-0812">Transmembrane</keyword>
<keyword evidence="5" id="KW-1185">Reference proteome</keyword>
<dbReference type="EMBL" id="JBANCF010000003">
    <property type="protein sequence ID" value="MEM0573159.1"/>
    <property type="molecule type" value="Genomic_DNA"/>
</dbReference>
<name>A0AB35YPA6_9FLAO</name>